<dbReference type="InterPro" id="IPR011010">
    <property type="entry name" value="DNA_brk_join_enz"/>
</dbReference>
<dbReference type="Proteomes" id="UP000183471">
    <property type="component" value="Unassembled WGS sequence"/>
</dbReference>
<protein>
    <recommendedName>
        <fullName evidence="4">Phage integrase family protein</fullName>
    </recommendedName>
</protein>
<keyword evidence="3" id="KW-1185">Reference proteome</keyword>
<evidence type="ECO:0000313" key="2">
    <source>
        <dbReference type="EMBL" id="SDQ67228.1"/>
    </source>
</evidence>
<name>A0ABY0TDU1_9PROT</name>
<evidence type="ECO:0000256" key="1">
    <source>
        <dbReference type="ARBA" id="ARBA00023172"/>
    </source>
</evidence>
<keyword evidence="1" id="KW-0233">DNA recombination</keyword>
<dbReference type="Gene3D" id="1.10.443.10">
    <property type="entry name" value="Intergrase catalytic core"/>
    <property type="match status" value="1"/>
</dbReference>
<dbReference type="InterPro" id="IPR013762">
    <property type="entry name" value="Integrase-like_cat_sf"/>
</dbReference>
<organism evidence="2 3">
    <name type="scientific">Nitrosospira multiformis</name>
    <dbReference type="NCBI Taxonomy" id="1231"/>
    <lineage>
        <taxon>Bacteria</taxon>
        <taxon>Pseudomonadati</taxon>
        <taxon>Pseudomonadota</taxon>
        <taxon>Betaproteobacteria</taxon>
        <taxon>Nitrosomonadales</taxon>
        <taxon>Nitrosomonadaceae</taxon>
        <taxon>Nitrosospira</taxon>
    </lineage>
</organism>
<comment type="caution">
    <text evidence="2">The sequence shown here is derived from an EMBL/GenBank/DDBJ whole genome shotgun (WGS) entry which is preliminary data.</text>
</comment>
<accession>A0ABY0TDU1</accession>
<gene>
    <name evidence="2" type="ORF">SAMN05216402_1791</name>
</gene>
<reference evidence="2 3" key="1">
    <citation type="submission" date="2016-10" db="EMBL/GenBank/DDBJ databases">
        <authorList>
            <person name="Varghese N."/>
            <person name="Submissions S."/>
        </authorList>
    </citation>
    <scope>NUCLEOTIDE SEQUENCE [LARGE SCALE GENOMIC DNA]</scope>
    <source>
        <strain evidence="2 3">Nl1</strain>
    </source>
</reference>
<dbReference type="EMBL" id="FNKY01000001">
    <property type="protein sequence ID" value="SDQ67228.1"/>
    <property type="molecule type" value="Genomic_DNA"/>
</dbReference>
<proteinExistence type="predicted"/>
<evidence type="ECO:0008006" key="4">
    <source>
        <dbReference type="Google" id="ProtNLM"/>
    </source>
</evidence>
<dbReference type="SUPFAM" id="SSF56349">
    <property type="entry name" value="DNA breaking-rejoining enzymes"/>
    <property type="match status" value="1"/>
</dbReference>
<sequence length="75" mass="8516">MKHLWLHDERHSLASASLSSGAALGEVGQTLSHDSVQSSERYSHLYSERLKELILRLPLAKKTRYDNDIWANSIP</sequence>
<evidence type="ECO:0000313" key="3">
    <source>
        <dbReference type="Proteomes" id="UP000183471"/>
    </source>
</evidence>